<evidence type="ECO:0000256" key="1">
    <source>
        <dbReference type="SAM" id="MobiDB-lite"/>
    </source>
</evidence>
<gene>
    <name evidence="2" type="ORF">AVDCRST_MAG73-1057</name>
</gene>
<feature type="non-terminal residue" evidence="2">
    <location>
        <position position="1"/>
    </location>
</feature>
<reference evidence="2" key="1">
    <citation type="submission" date="2020-02" db="EMBL/GenBank/DDBJ databases">
        <authorList>
            <person name="Meier V. D."/>
        </authorList>
    </citation>
    <scope>NUCLEOTIDE SEQUENCE</scope>
    <source>
        <strain evidence="2">AVDCRST_MAG73</strain>
    </source>
</reference>
<evidence type="ECO:0000313" key="2">
    <source>
        <dbReference type="EMBL" id="CAA9532090.1"/>
    </source>
</evidence>
<organism evidence="2">
    <name type="scientific">uncultured Thermomicrobiales bacterium</name>
    <dbReference type="NCBI Taxonomy" id="1645740"/>
    <lineage>
        <taxon>Bacteria</taxon>
        <taxon>Pseudomonadati</taxon>
        <taxon>Thermomicrobiota</taxon>
        <taxon>Thermomicrobia</taxon>
        <taxon>Thermomicrobiales</taxon>
        <taxon>environmental samples</taxon>
    </lineage>
</organism>
<protein>
    <submittedName>
        <fullName evidence="2">Uncharacterized protein</fullName>
    </submittedName>
</protein>
<accession>A0A6J4TU60</accession>
<feature type="region of interest" description="Disordered" evidence="1">
    <location>
        <begin position="1"/>
        <end position="155"/>
    </location>
</feature>
<proteinExistence type="predicted"/>
<dbReference type="AlphaFoldDB" id="A0A6J4TU60"/>
<feature type="non-terminal residue" evidence="2">
    <location>
        <position position="155"/>
    </location>
</feature>
<feature type="compositionally biased region" description="Basic residues" evidence="1">
    <location>
        <begin position="105"/>
        <end position="114"/>
    </location>
</feature>
<dbReference type="EMBL" id="CADCWE010000064">
    <property type="protein sequence ID" value="CAA9532090.1"/>
    <property type="molecule type" value="Genomic_DNA"/>
</dbReference>
<sequence>DRAPPRLSSTLRRGAPPFARRHRRRGAEAVLCRGARLRRVLDQRDRQRRPNPGGVPPAVVRSGAARRRPWRPRRPRNRPSPARPHRRPDPADRRRPGRSRGGGRDHRRRRRRAGRTVGLGGDGSPPPRDRPTLARCPPRSANGGPDGTATVGGWV</sequence>
<feature type="compositionally biased region" description="Basic residues" evidence="1">
    <location>
        <begin position="64"/>
        <end position="77"/>
    </location>
</feature>
<name>A0A6J4TU60_9BACT</name>